<dbReference type="PANTHER" id="PTHR43019:SF23">
    <property type="entry name" value="PROTEASE DO-LIKE 5, CHLOROPLASTIC"/>
    <property type="match status" value="1"/>
</dbReference>
<proteinExistence type="predicted"/>
<evidence type="ECO:0000256" key="1">
    <source>
        <dbReference type="SAM" id="SignalP"/>
    </source>
</evidence>
<dbReference type="AlphaFoldDB" id="A0A2T4J1Q6"/>
<name>A0A2T4J1Q6_9HYPH</name>
<feature type="chain" id="PRO_5015563079" description="Serine protease" evidence="1">
    <location>
        <begin position="32"/>
        <end position="391"/>
    </location>
</feature>
<dbReference type="EMBL" id="PZJX01000006">
    <property type="protein sequence ID" value="PTE11763.1"/>
    <property type="molecule type" value="Genomic_DNA"/>
</dbReference>
<dbReference type="Pfam" id="PF13365">
    <property type="entry name" value="Trypsin_2"/>
    <property type="match status" value="1"/>
</dbReference>
<dbReference type="Gene3D" id="2.40.10.120">
    <property type="match status" value="1"/>
</dbReference>
<dbReference type="SUPFAM" id="SSF50494">
    <property type="entry name" value="Trypsin-like serine proteases"/>
    <property type="match status" value="1"/>
</dbReference>
<keyword evidence="1" id="KW-0732">Signal</keyword>
<evidence type="ECO:0000313" key="2">
    <source>
        <dbReference type="EMBL" id="PTE11763.1"/>
    </source>
</evidence>
<dbReference type="PANTHER" id="PTHR43019">
    <property type="entry name" value="SERINE ENDOPROTEASE DEGS"/>
    <property type="match status" value="1"/>
</dbReference>
<comment type="caution">
    <text evidence="2">The sequence shown here is derived from an EMBL/GenBank/DDBJ whole genome shotgun (WGS) entry which is preliminary data.</text>
</comment>
<gene>
    <name evidence="2" type="ORF">C9427_03475</name>
</gene>
<evidence type="ECO:0000313" key="3">
    <source>
        <dbReference type="Proteomes" id="UP000240259"/>
    </source>
</evidence>
<evidence type="ECO:0008006" key="4">
    <source>
        <dbReference type="Google" id="ProtNLM"/>
    </source>
</evidence>
<accession>A0A2T4J1Q6</accession>
<protein>
    <recommendedName>
        <fullName evidence="4">Serine protease</fullName>
    </recommendedName>
</protein>
<dbReference type="Proteomes" id="UP000240259">
    <property type="component" value="Unassembled WGS sequence"/>
</dbReference>
<dbReference type="OrthoDB" id="8373146at2"/>
<reference evidence="2 3" key="1">
    <citation type="submission" date="2018-03" db="EMBL/GenBank/DDBJ databases">
        <title>Genome sequence of the symbiotic type strain Mesorhizobium helmanticense CSLC115NT isolated from Lotus corniculatus nodules.</title>
        <authorList>
            <person name="Sannazzaro A.I."/>
            <person name="Torres Tejerizo G.A."/>
            <person name="Dip D."/>
            <person name="Caballero M."/>
            <person name="Pistorio M."/>
            <person name="Estrella M.J."/>
        </authorList>
    </citation>
    <scope>NUCLEOTIDE SEQUENCE [LARGE SCALE GENOMIC DNA]</scope>
    <source>
        <strain evidence="2 3">CSLC115N</strain>
    </source>
</reference>
<organism evidence="2 3">
    <name type="scientific">Mesorhizobium helmanticense</name>
    <dbReference type="NCBI Taxonomy" id="1776423"/>
    <lineage>
        <taxon>Bacteria</taxon>
        <taxon>Pseudomonadati</taxon>
        <taxon>Pseudomonadota</taxon>
        <taxon>Alphaproteobacteria</taxon>
        <taxon>Hyphomicrobiales</taxon>
        <taxon>Phyllobacteriaceae</taxon>
        <taxon>Mesorhizobium</taxon>
    </lineage>
</organism>
<sequence length="391" mass="42310">MGHMWTTAKPRASAFLLQLIFAFLAVSAAPAQSVHDKIKPSLVSIRAIGQQSDNTLVSSSATGFVVSSDGLVLTVYSLLTGLGNVNPETIEIRADIGSNSPNPTLRAGIVDFSQNMNLLLLKVFSDSPTKGVEFGKSGMIAQNTNISSSGYSDQNGYRVHTGEITDRDNSSVHLWTTTLPFEKGEIGSPVYSGDGKVVGIARGQFSPGAGDQYFIPIEFADPLMAATRVSALQQSLSKVNSELTHPEHGPEQLAIRIKTIQSTIDALQKYMTWEGKIEKSESGVESVRIYYEKALSGEPFPQQISVKITPVGHRSDGTIALFETLPGKSYTSKPQTNSLDVGYFDLEKAISIIDFHKEANPDVAHVSLRVDFIVTLSDGTQLPSKKMTLER</sequence>
<dbReference type="InterPro" id="IPR009003">
    <property type="entry name" value="Peptidase_S1_PA"/>
</dbReference>
<feature type="signal peptide" evidence="1">
    <location>
        <begin position="1"/>
        <end position="31"/>
    </location>
</feature>
<keyword evidence="3" id="KW-1185">Reference proteome</keyword>